<keyword evidence="3" id="KW-0964">Secreted</keyword>
<reference evidence="5" key="1">
    <citation type="submission" date="2022-08" db="UniProtKB">
        <authorList>
            <consortium name="EnsemblMetazoa"/>
        </authorList>
    </citation>
    <scope>IDENTIFICATION</scope>
    <source>
        <strain evidence="5">EBRO</strain>
    </source>
</reference>
<sequence length="376" mass="42187">MCILPFIMMGGKSVWSWLILTLGVGVAVESAAVETTFEQLLEHELEDSVEWIRIPTEVGEWIWTHRRSIEVLLKRRGPRVKPDDVEFLLYTGQDDADTGQRLGLLEGEYDFATSNFRPERPTRVIVHGWLNSRSSPFVERLRHAYLARWDYNVIVVDWSNCAKLWNYIRAVKCVPVVGQSLALLLDELHRQRQLQLDSVYVVGHSLGAHIAGIAGKRVQHGPIHTIVALDPALPLFSMHAPENRISAQDARYVEVMHTNGGLFGFLRPIGTADFYPNGGSHQPGCGLPVDWLCSHSRAWELFVESLLEPDENLLASRVDSLNEVQNLPGQLMGSSQSLQGVTPLEQRVKMGGEPSSAGFARGLYVIDTRDRSPFFE</sequence>
<dbReference type="InterPro" id="IPR033906">
    <property type="entry name" value="Lipase_N"/>
</dbReference>
<dbReference type="AlphaFoldDB" id="A0A182JHN8"/>
<dbReference type="PANTHER" id="PTHR11610:SF150">
    <property type="entry name" value="FI01825P-RELATED"/>
    <property type="match status" value="1"/>
</dbReference>
<dbReference type="CDD" id="cd00707">
    <property type="entry name" value="Pancreat_lipase_like"/>
    <property type="match status" value="1"/>
</dbReference>
<dbReference type="Gene3D" id="3.40.50.1820">
    <property type="entry name" value="alpha/beta hydrolase"/>
    <property type="match status" value="1"/>
</dbReference>
<dbReference type="GO" id="GO:0016042">
    <property type="term" value="P:lipid catabolic process"/>
    <property type="evidence" value="ECO:0007669"/>
    <property type="project" value="TreeGrafter"/>
</dbReference>
<dbReference type="GO" id="GO:0017171">
    <property type="term" value="F:serine hydrolase activity"/>
    <property type="evidence" value="ECO:0007669"/>
    <property type="project" value="TreeGrafter"/>
</dbReference>
<dbReference type="InterPro" id="IPR029058">
    <property type="entry name" value="AB_hydrolase_fold"/>
</dbReference>
<dbReference type="PRINTS" id="PR00821">
    <property type="entry name" value="TAGLIPASE"/>
</dbReference>
<dbReference type="Pfam" id="PF00151">
    <property type="entry name" value="Lipase"/>
    <property type="match status" value="1"/>
</dbReference>
<dbReference type="InterPro" id="IPR013818">
    <property type="entry name" value="Lipase"/>
</dbReference>
<dbReference type="VEuPathDB" id="VectorBase:AATE018286"/>
<dbReference type="GO" id="GO:0005615">
    <property type="term" value="C:extracellular space"/>
    <property type="evidence" value="ECO:0007669"/>
    <property type="project" value="TreeGrafter"/>
</dbReference>
<evidence type="ECO:0000256" key="2">
    <source>
        <dbReference type="ARBA" id="ARBA00010701"/>
    </source>
</evidence>
<dbReference type="FunFam" id="3.40.50.1820:FF:000076">
    <property type="entry name" value="phospholipase A1"/>
    <property type="match status" value="1"/>
</dbReference>
<evidence type="ECO:0000256" key="4">
    <source>
        <dbReference type="RuleBase" id="RU004262"/>
    </source>
</evidence>
<comment type="similarity">
    <text evidence="2 4">Belongs to the AB hydrolase superfamily. Lipase family.</text>
</comment>
<organism evidence="5">
    <name type="scientific">Anopheles atroparvus</name>
    <name type="common">European mosquito</name>
    <dbReference type="NCBI Taxonomy" id="41427"/>
    <lineage>
        <taxon>Eukaryota</taxon>
        <taxon>Metazoa</taxon>
        <taxon>Ecdysozoa</taxon>
        <taxon>Arthropoda</taxon>
        <taxon>Hexapoda</taxon>
        <taxon>Insecta</taxon>
        <taxon>Pterygota</taxon>
        <taxon>Neoptera</taxon>
        <taxon>Endopterygota</taxon>
        <taxon>Diptera</taxon>
        <taxon>Nematocera</taxon>
        <taxon>Culicoidea</taxon>
        <taxon>Culicidae</taxon>
        <taxon>Anophelinae</taxon>
        <taxon>Anopheles</taxon>
    </lineage>
</organism>
<dbReference type="SUPFAM" id="SSF53474">
    <property type="entry name" value="alpha/beta-Hydrolases"/>
    <property type="match status" value="1"/>
</dbReference>
<protein>
    <submittedName>
        <fullName evidence="5">Uncharacterized protein</fullName>
    </submittedName>
</protein>
<evidence type="ECO:0000256" key="1">
    <source>
        <dbReference type="ARBA" id="ARBA00004613"/>
    </source>
</evidence>
<name>A0A182JHN8_ANOAO</name>
<dbReference type="STRING" id="41427.A0A182JHN8"/>
<dbReference type="PANTHER" id="PTHR11610">
    <property type="entry name" value="LIPASE"/>
    <property type="match status" value="1"/>
</dbReference>
<dbReference type="InterPro" id="IPR000734">
    <property type="entry name" value="TAG_lipase"/>
</dbReference>
<dbReference type="EnsemblMetazoa" id="AATE018286-RA">
    <property type="protein sequence ID" value="AATE018286-PA.1"/>
    <property type="gene ID" value="AATE018286"/>
</dbReference>
<evidence type="ECO:0000313" key="5">
    <source>
        <dbReference type="EnsemblMetazoa" id="AATE018286-PA.1"/>
    </source>
</evidence>
<proteinExistence type="inferred from homology"/>
<evidence type="ECO:0000256" key="3">
    <source>
        <dbReference type="ARBA" id="ARBA00022525"/>
    </source>
</evidence>
<dbReference type="GO" id="GO:0016298">
    <property type="term" value="F:lipase activity"/>
    <property type="evidence" value="ECO:0007669"/>
    <property type="project" value="InterPro"/>
</dbReference>
<comment type="subcellular location">
    <subcellularLocation>
        <location evidence="1">Secreted</location>
    </subcellularLocation>
</comment>
<accession>A0A182JHN8</accession>